<evidence type="ECO:0000313" key="2">
    <source>
        <dbReference type="EMBL" id="GMA86883.1"/>
    </source>
</evidence>
<keyword evidence="3" id="KW-1185">Reference proteome</keyword>
<comment type="caution">
    <text evidence="2">The sequence shown here is derived from an EMBL/GenBank/DDBJ whole genome shotgun (WGS) entry which is preliminary data.</text>
</comment>
<dbReference type="Proteomes" id="UP001157017">
    <property type="component" value="Unassembled WGS sequence"/>
</dbReference>
<dbReference type="EMBL" id="BSUZ01000001">
    <property type="protein sequence ID" value="GMA86883.1"/>
    <property type="molecule type" value="Genomic_DNA"/>
</dbReference>
<feature type="region of interest" description="Disordered" evidence="1">
    <location>
        <begin position="83"/>
        <end position="148"/>
    </location>
</feature>
<evidence type="ECO:0000256" key="1">
    <source>
        <dbReference type="SAM" id="MobiDB-lite"/>
    </source>
</evidence>
<accession>A0ABQ6JHK6</accession>
<protein>
    <submittedName>
        <fullName evidence="2">Uncharacterized protein</fullName>
    </submittedName>
</protein>
<organism evidence="2 3">
    <name type="scientific">Angustibacter aerolatus</name>
    <dbReference type="NCBI Taxonomy" id="1162965"/>
    <lineage>
        <taxon>Bacteria</taxon>
        <taxon>Bacillati</taxon>
        <taxon>Actinomycetota</taxon>
        <taxon>Actinomycetes</taxon>
        <taxon>Kineosporiales</taxon>
        <taxon>Kineosporiaceae</taxon>
    </lineage>
</organism>
<sequence>MHRLGVPGVVEVEHRSASAFGAAAAGAGVTDLVCLGGLVPPDVATERLSVHLQGRLAVEQGLAASGVRRTAVRAAIVLGRGSAGFEPDPAGGRRAAGHRQPGAVAGTGAADRRRRPGRLPRRPARPPGGARRGARGGRAGRREPTASLVRRVSRAVGQPGFVPEVLMVPRVVQQAAVQRLTDVDPAVADDLLASLDLDAVVDDPRALDLLPRRPVGLDVAVARAVAEAAA</sequence>
<reference evidence="3" key="1">
    <citation type="journal article" date="2019" name="Int. J. Syst. Evol. Microbiol.">
        <title>The Global Catalogue of Microorganisms (GCM) 10K type strain sequencing project: providing services to taxonomists for standard genome sequencing and annotation.</title>
        <authorList>
            <consortium name="The Broad Institute Genomics Platform"/>
            <consortium name="The Broad Institute Genome Sequencing Center for Infectious Disease"/>
            <person name="Wu L."/>
            <person name="Ma J."/>
        </authorList>
    </citation>
    <scope>NUCLEOTIDE SEQUENCE [LARGE SCALE GENOMIC DNA]</scope>
    <source>
        <strain evidence="3">NBRC 108730</strain>
    </source>
</reference>
<gene>
    <name evidence="2" type="ORF">GCM10025868_21330</name>
</gene>
<evidence type="ECO:0000313" key="3">
    <source>
        <dbReference type="Proteomes" id="UP001157017"/>
    </source>
</evidence>
<name>A0ABQ6JHK6_9ACTN</name>
<proteinExistence type="predicted"/>
<feature type="compositionally biased region" description="Basic residues" evidence="1">
    <location>
        <begin position="112"/>
        <end position="124"/>
    </location>
</feature>